<keyword evidence="2" id="KW-1185">Reference proteome</keyword>
<dbReference type="AlphaFoldDB" id="A0AAW9DPI9"/>
<reference evidence="1 2" key="1">
    <citation type="submission" date="2023-11" db="EMBL/GenBank/DDBJ databases">
        <title>MicrobeMod: A computational toolkit for identifying prokaryotic methylation and restriction-modification with nanopore sequencing.</title>
        <authorList>
            <person name="Crits-Christoph A."/>
            <person name="Kang S.C."/>
            <person name="Lee H."/>
            <person name="Ostrov N."/>
        </authorList>
    </citation>
    <scope>NUCLEOTIDE SEQUENCE [LARGE SCALE GENOMIC DNA]</scope>
    <source>
        <strain evidence="1 2">DSMZ 700</strain>
    </source>
</reference>
<protein>
    <submittedName>
        <fullName evidence="1">AsnC family protein</fullName>
    </submittedName>
</protein>
<evidence type="ECO:0000313" key="2">
    <source>
        <dbReference type="Proteomes" id="UP001279553"/>
    </source>
</evidence>
<dbReference type="Proteomes" id="UP001279553">
    <property type="component" value="Unassembled WGS sequence"/>
</dbReference>
<comment type="caution">
    <text evidence="1">The sequence shown here is derived from an EMBL/GenBank/DDBJ whole genome shotgun (WGS) entry which is preliminary data.</text>
</comment>
<evidence type="ECO:0000313" key="1">
    <source>
        <dbReference type="EMBL" id="MDX5930232.1"/>
    </source>
</evidence>
<dbReference type="RefSeq" id="WP_319613190.1">
    <property type="nucleotide sequence ID" value="NZ_JAWXYB010000018.1"/>
</dbReference>
<organism evidence="1 2">
    <name type="scientific">Acidiphilium acidophilum</name>
    <name type="common">Thiobacillus acidophilus</name>
    <dbReference type="NCBI Taxonomy" id="76588"/>
    <lineage>
        <taxon>Bacteria</taxon>
        <taxon>Pseudomonadati</taxon>
        <taxon>Pseudomonadota</taxon>
        <taxon>Alphaproteobacteria</taxon>
        <taxon>Acetobacterales</taxon>
        <taxon>Acidocellaceae</taxon>
        <taxon>Acidiphilium</taxon>
    </lineage>
</organism>
<gene>
    <name evidence="1" type="ORF">SIL87_05555</name>
</gene>
<accession>A0AAW9DPI9</accession>
<name>A0AAW9DPI9_ACIAO</name>
<sequence>MGERRNWTETADNTIRQMRAGGATWAAIGDVLGLSRNTIIERGRRIQAVGGPVPVRKPVRLPEDDPNREPLRAGHPISWGILTRGTVLEGVAFVPLADEGGECAR</sequence>
<proteinExistence type="predicted"/>
<dbReference type="EMBL" id="JAWXYB010000018">
    <property type="protein sequence ID" value="MDX5930232.1"/>
    <property type="molecule type" value="Genomic_DNA"/>
</dbReference>